<organism evidence="1 2">
    <name type="scientific">Hydnomerulius pinastri MD-312</name>
    <dbReference type="NCBI Taxonomy" id="994086"/>
    <lineage>
        <taxon>Eukaryota</taxon>
        <taxon>Fungi</taxon>
        <taxon>Dikarya</taxon>
        <taxon>Basidiomycota</taxon>
        <taxon>Agaricomycotina</taxon>
        <taxon>Agaricomycetes</taxon>
        <taxon>Agaricomycetidae</taxon>
        <taxon>Boletales</taxon>
        <taxon>Boletales incertae sedis</taxon>
        <taxon>Leucogyrophana</taxon>
    </lineage>
</organism>
<gene>
    <name evidence="1" type="ORF">HYDPIDRAFT_89358</name>
</gene>
<name>A0A0C9VI19_9AGAM</name>
<keyword evidence="2" id="KW-1185">Reference proteome</keyword>
<dbReference type="Proteomes" id="UP000053820">
    <property type="component" value="Unassembled WGS sequence"/>
</dbReference>
<proteinExistence type="predicted"/>
<dbReference type="InterPro" id="IPR040521">
    <property type="entry name" value="KDZ"/>
</dbReference>
<reference evidence="1 2" key="1">
    <citation type="submission" date="2014-04" db="EMBL/GenBank/DDBJ databases">
        <title>Evolutionary Origins and Diversification of the Mycorrhizal Mutualists.</title>
        <authorList>
            <consortium name="DOE Joint Genome Institute"/>
            <consortium name="Mycorrhizal Genomics Consortium"/>
            <person name="Kohler A."/>
            <person name="Kuo A."/>
            <person name="Nagy L.G."/>
            <person name="Floudas D."/>
            <person name="Copeland A."/>
            <person name="Barry K.W."/>
            <person name="Cichocki N."/>
            <person name="Veneault-Fourrey C."/>
            <person name="LaButti K."/>
            <person name="Lindquist E.A."/>
            <person name="Lipzen A."/>
            <person name="Lundell T."/>
            <person name="Morin E."/>
            <person name="Murat C."/>
            <person name="Riley R."/>
            <person name="Ohm R."/>
            <person name="Sun H."/>
            <person name="Tunlid A."/>
            <person name="Henrissat B."/>
            <person name="Grigoriev I.V."/>
            <person name="Hibbett D.S."/>
            <person name="Martin F."/>
        </authorList>
    </citation>
    <scope>NUCLEOTIDE SEQUENCE [LARGE SCALE GENOMIC DNA]</scope>
    <source>
        <strain evidence="1 2">MD-312</strain>
    </source>
</reference>
<dbReference type="PANTHER" id="PTHR33096:SF1">
    <property type="entry name" value="CXC1-LIKE CYSTEINE CLUSTER ASSOCIATED WITH KDZ TRANSPOSASES DOMAIN-CONTAINING PROTEIN"/>
    <property type="match status" value="1"/>
</dbReference>
<sequence length="350" mass="39851">MRTQRNQHVYDVWQAQLTTLVEGYLAWKHGPHHKTVYAVGDHTFTISVVGIFGESLWLSTFCQPNEPALSPAWLHSMDGNQSAKRLNGSGSVDFHVFSSNYFIPEMQVEQFKDNVRDQPSKQAKEQAAVCTSNWTAAKAVEEDVVQVFEQTGIFILACQHGFVECIAEMKHSGELYVLEICGKDQAISHDIRCSSKITITDSLIGTRAKELNLDVVVNAFHGFTHNCLCQLENHPLYKHGYGNEDLETCEQIFSSSNSTASLICHASHFHWKQFLDLHFDQWDIDKYLELTLHIICNNSVELEKFNTSHSIADHDFETWHQEELQYLQTCESESDSTTTAVKYVESLEKL</sequence>
<dbReference type="PANTHER" id="PTHR33096">
    <property type="entry name" value="CXC2 DOMAIN-CONTAINING PROTEIN"/>
    <property type="match status" value="1"/>
</dbReference>
<dbReference type="Pfam" id="PF18758">
    <property type="entry name" value="KDZ"/>
    <property type="match status" value="1"/>
</dbReference>
<protein>
    <submittedName>
        <fullName evidence="1">Uncharacterized protein</fullName>
    </submittedName>
</protein>
<dbReference type="EMBL" id="KN839844">
    <property type="protein sequence ID" value="KIJ65324.1"/>
    <property type="molecule type" value="Genomic_DNA"/>
</dbReference>
<evidence type="ECO:0000313" key="2">
    <source>
        <dbReference type="Proteomes" id="UP000053820"/>
    </source>
</evidence>
<evidence type="ECO:0000313" key="1">
    <source>
        <dbReference type="EMBL" id="KIJ65324.1"/>
    </source>
</evidence>
<dbReference type="AlphaFoldDB" id="A0A0C9VI19"/>
<accession>A0A0C9VI19</accession>
<dbReference type="HOGENOM" id="CLU_013084_3_1_1"/>
<dbReference type="OrthoDB" id="2505969at2759"/>